<dbReference type="AlphaFoldDB" id="X0UHB0"/>
<evidence type="ECO:0000313" key="2">
    <source>
        <dbReference type="EMBL" id="GAF99787.1"/>
    </source>
</evidence>
<comment type="caution">
    <text evidence="2">The sequence shown here is derived from an EMBL/GenBank/DDBJ whole genome shotgun (WGS) entry which is preliminary data.</text>
</comment>
<name>X0UHB0_9ZZZZ</name>
<sequence>MGKEWDKLWDDRKPEDNLNPDISSNNPNIKGRKLNPVSKKLNN</sequence>
<protein>
    <submittedName>
        <fullName evidence="2">Uncharacterized protein</fullName>
    </submittedName>
</protein>
<feature type="compositionally biased region" description="Basic and acidic residues" evidence="1">
    <location>
        <begin position="1"/>
        <end position="16"/>
    </location>
</feature>
<dbReference type="EMBL" id="BARS01027561">
    <property type="protein sequence ID" value="GAF99787.1"/>
    <property type="molecule type" value="Genomic_DNA"/>
</dbReference>
<proteinExistence type="predicted"/>
<feature type="region of interest" description="Disordered" evidence="1">
    <location>
        <begin position="1"/>
        <end position="43"/>
    </location>
</feature>
<feature type="non-terminal residue" evidence="2">
    <location>
        <position position="43"/>
    </location>
</feature>
<organism evidence="2">
    <name type="scientific">marine sediment metagenome</name>
    <dbReference type="NCBI Taxonomy" id="412755"/>
    <lineage>
        <taxon>unclassified sequences</taxon>
        <taxon>metagenomes</taxon>
        <taxon>ecological metagenomes</taxon>
    </lineage>
</organism>
<reference evidence="2" key="1">
    <citation type="journal article" date="2014" name="Front. Microbiol.">
        <title>High frequency of phylogenetically diverse reductive dehalogenase-homologous genes in deep subseafloor sedimentary metagenomes.</title>
        <authorList>
            <person name="Kawai M."/>
            <person name="Futagami T."/>
            <person name="Toyoda A."/>
            <person name="Takaki Y."/>
            <person name="Nishi S."/>
            <person name="Hori S."/>
            <person name="Arai W."/>
            <person name="Tsubouchi T."/>
            <person name="Morono Y."/>
            <person name="Uchiyama I."/>
            <person name="Ito T."/>
            <person name="Fujiyama A."/>
            <person name="Inagaki F."/>
            <person name="Takami H."/>
        </authorList>
    </citation>
    <scope>NUCLEOTIDE SEQUENCE</scope>
    <source>
        <strain evidence="2">Expedition CK06-06</strain>
    </source>
</reference>
<evidence type="ECO:0000256" key="1">
    <source>
        <dbReference type="SAM" id="MobiDB-lite"/>
    </source>
</evidence>
<accession>X0UHB0</accession>
<gene>
    <name evidence="2" type="ORF">S01H1_43275</name>
</gene>